<dbReference type="InterPro" id="IPR016193">
    <property type="entry name" value="Cytidine_deaminase-like"/>
</dbReference>
<keyword evidence="4 10" id="KW-0808">Transferase</keyword>
<evidence type="ECO:0000256" key="2">
    <source>
        <dbReference type="ARBA" id="ARBA00004954"/>
    </source>
</evidence>
<dbReference type="InterPro" id="IPR011607">
    <property type="entry name" value="MGS-like_dom"/>
</dbReference>
<evidence type="ECO:0000313" key="12">
    <source>
        <dbReference type="EMBL" id="ANZ68198.1"/>
    </source>
</evidence>
<dbReference type="Pfam" id="PF01808">
    <property type="entry name" value="AICARFT_IMPCHas"/>
    <property type="match status" value="1"/>
</dbReference>
<comment type="catalytic activity">
    <reaction evidence="9 10">
        <text>IMP + H2O = 5-formamido-1-(5-phospho-D-ribosyl)imidazole-4-carboxamide</text>
        <dbReference type="Rhea" id="RHEA:18445"/>
        <dbReference type="ChEBI" id="CHEBI:15377"/>
        <dbReference type="ChEBI" id="CHEBI:58053"/>
        <dbReference type="ChEBI" id="CHEBI:58467"/>
        <dbReference type="EC" id="3.5.4.10"/>
    </reaction>
</comment>
<dbReference type="EC" id="2.1.2.3" evidence="10"/>
<dbReference type="GO" id="GO:0003937">
    <property type="term" value="F:IMP cyclohydrolase activity"/>
    <property type="evidence" value="ECO:0007669"/>
    <property type="project" value="UniProtKB-UniRule"/>
</dbReference>
<evidence type="ECO:0000256" key="4">
    <source>
        <dbReference type="ARBA" id="ARBA00022679"/>
    </source>
</evidence>
<evidence type="ECO:0000256" key="6">
    <source>
        <dbReference type="ARBA" id="ARBA00022801"/>
    </source>
</evidence>
<dbReference type="SUPFAM" id="SSF52335">
    <property type="entry name" value="Methylglyoxal synthase-like"/>
    <property type="match status" value="1"/>
</dbReference>
<dbReference type="AlphaFoldDB" id="A0A1B2J1S5"/>
<evidence type="ECO:0000256" key="10">
    <source>
        <dbReference type="HAMAP-Rule" id="MF_00139"/>
    </source>
</evidence>
<dbReference type="PIRSF" id="PIRSF000414">
    <property type="entry name" value="AICARFT_IMPCHas"/>
    <property type="match status" value="1"/>
</dbReference>
<dbReference type="FunFam" id="3.40.140.20:FF:000002">
    <property type="entry name" value="Bifunctional purine biosynthesis protein PurH"/>
    <property type="match status" value="1"/>
</dbReference>
<evidence type="ECO:0000256" key="8">
    <source>
        <dbReference type="ARBA" id="ARBA00050488"/>
    </source>
</evidence>
<feature type="domain" description="MGS-like" evidence="11">
    <location>
        <begin position="1"/>
        <end position="145"/>
    </location>
</feature>
<keyword evidence="7 10" id="KW-0511">Multifunctional enzyme</keyword>
<dbReference type="EMBL" id="CP014924">
    <property type="protein sequence ID" value="ANZ68198.1"/>
    <property type="molecule type" value="Genomic_DNA"/>
</dbReference>
<comment type="pathway">
    <text evidence="2 10">Purine metabolism; IMP biosynthesis via de novo pathway; 5-formamido-1-(5-phospho-D-ribosyl)imidazole-4-carboxamide from 5-amino-1-(5-phospho-D-ribosyl)imidazole-4-carboxamide (10-formyl THF route): step 1/1.</text>
</comment>
<dbReference type="EC" id="3.5.4.10" evidence="10"/>
<comment type="similarity">
    <text evidence="3 10">Belongs to the PurH family.</text>
</comment>
<dbReference type="FunFam" id="3.40.140.20:FF:000001">
    <property type="entry name" value="Bifunctional purine biosynthesis protein PurH"/>
    <property type="match status" value="1"/>
</dbReference>
<accession>A0A1B2J1S5</accession>
<dbReference type="Pfam" id="PF02142">
    <property type="entry name" value="MGS"/>
    <property type="match status" value="1"/>
</dbReference>
<comment type="domain">
    <text evidence="10">The IMP cyclohydrolase activity resides in the N-terminal region.</text>
</comment>
<dbReference type="GO" id="GO:0005829">
    <property type="term" value="C:cytosol"/>
    <property type="evidence" value="ECO:0007669"/>
    <property type="project" value="TreeGrafter"/>
</dbReference>
<evidence type="ECO:0000256" key="3">
    <source>
        <dbReference type="ARBA" id="ARBA00007667"/>
    </source>
</evidence>
<organism evidence="12 13">
    <name type="scientific">Secundilactobacillus paracollinoides</name>
    <dbReference type="NCBI Taxonomy" id="240427"/>
    <lineage>
        <taxon>Bacteria</taxon>
        <taxon>Bacillati</taxon>
        <taxon>Bacillota</taxon>
        <taxon>Bacilli</taxon>
        <taxon>Lactobacillales</taxon>
        <taxon>Lactobacillaceae</taxon>
        <taxon>Secundilactobacillus</taxon>
    </lineage>
</organism>
<dbReference type="FunFam" id="3.40.50.1380:FF:000001">
    <property type="entry name" value="Bifunctional purine biosynthesis protein PurH"/>
    <property type="match status" value="1"/>
</dbReference>
<evidence type="ECO:0000256" key="9">
    <source>
        <dbReference type="ARBA" id="ARBA00050687"/>
    </source>
</evidence>
<dbReference type="STRING" id="240427.AYR62_07445"/>
<dbReference type="NCBIfam" id="TIGR00355">
    <property type="entry name" value="purH"/>
    <property type="match status" value="1"/>
</dbReference>
<dbReference type="HAMAP" id="MF_00139">
    <property type="entry name" value="PurH"/>
    <property type="match status" value="1"/>
</dbReference>
<dbReference type="InterPro" id="IPR002695">
    <property type="entry name" value="PurH-like"/>
</dbReference>
<keyword evidence="13" id="KW-1185">Reference proteome</keyword>
<dbReference type="GO" id="GO:0004643">
    <property type="term" value="F:phosphoribosylaminoimidazolecarboxamide formyltransferase activity"/>
    <property type="evidence" value="ECO:0007669"/>
    <property type="project" value="UniProtKB-UniRule"/>
</dbReference>
<dbReference type="CDD" id="cd01421">
    <property type="entry name" value="IMPCH"/>
    <property type="match status" value="1"/>
</dbReference>
<keyword evidence="5 10" id="KW-0658">Purine biosynthesis</keyword>
<gene>
    <name evidence="10 12" type="primary">purH</name>
    <name evidence="12" type="ORF">AYR63_14330</name>
</gene>
<dbReference type="PANTHER" id="PTHR11692:SF0">
    <property type="entry name" value="BIFUNCTIONAL PURINE BIOSYNTHESIS PROTEIN ATIC"/>
    <property type="match status" value="1"/>
</dbReference>
<reference evidence="12 13" key="1">
    <citation type="submission" date="2016-03" db="EMBL/GenBank/DDBJ databases">
        <title>Pediococcus and Lactobacillus from brewery environment - whole genome sequencing and assembly.</title>
        <authorList>
            <person name="Behr J."/>
            <person name="Geissler A.J."/>
            <person name="Vogel R.F."/>
        </authorList>
    </citation>
    <scope>NUCLEOTIDE SEQUENCE [LARGE SCALE GENOMIC DNA]</scope>
    <source>
        <strain evidence="12 13">TMW 1.1995</strain>
    </source>
</reference>
<dbReference type="RefSeq" id="WP_065903503.1">
    <property type="nucleotide sequence ID" value="NZ_CP014912.1"/>
</dbReference>
<name>A0A1B2J1S5_9LACO</name>
<protein>
    <recommendedName>
        <fullName evidence="10">Bifunctional purine biosynthesis protein PurH</fullName>
    </recommendedName>
    <domain>
        <recommendedName>
            <fullName evidence="10">Phosphoribosylaminoimidazolecarboxamide formyltransferase</fullName>
            <ecNumber evidence="10">2.1.2.3</ecNumber>
        </recommendedName>
        <alternativeName>
            <fullName evidence="10">AICAR transformylase</fullName>
        </alternativeName>
    </domain>
    <domain>
        <recommendedName>
            <fullName evidence="10">IMP cyclohydrolase</fullName>
            <ecNumber evidence="10">3.5.4.10</ecNumber>
        </recommendedName>
        <alternativeName>
            <fullName evidence="10">ATIC</fullName>
        </alternativeName>
        <alternativeName>
            <fullName evidence="10">IMP synthase</fullName>
        </alternativeName>
        <alternativeName>
            <fullName evidence="10">Inosinicase</fullName>
        </alternativeName>
    </domain>
</protein>
<evidence type="ECO:0000259" key="11">
    <source>
        <dbReference type="PROSITE" id="PS51855"/>
    </source>
</evidence>
<dbReference type="InterPro" id="IPR036914">
    <property type="entry name" value="MGS-like_dom_sf"/>
</dbReference>
<dbReference type="InterPro" id="IPR024051">
    <property type="entry name" value="AICAR_Tfase_dup_dom_sf"/>
</dbReference>
<sequence length="510" mass="55757">MAKLALLSVSDKDGIVDFAAQLTSRGFKVISTGGTLKAIQDGGVQATAVEDITGFPEMLDGRVKTLHPRVHAGILAKRDNADHMAQLAENHIDPIDLICVNLYPFKETIQKDGVSDAEAIENIDIGGPSMLRAAAKNYRDVTVITDKADYADFLAKFDNGTADEAYRRELAAKVFRQTAAYDALIAKYLTTEEFPEKLTMTYEKVEDMRYGENSHQKTAYYKDPIPEAYSLANAKQLHGKALSYNNTRDADAALRIIADFDEKPTVVALKHMNPCGIGVGDTLLDAWQLAFDADPISIFGGIIALNRQVDLATAEKMHALFLEIIIAPGYDDDAYAVLAKKKNLRILTLDFVPMKKQRQDSVSLLGGLLLQDSDTTHETYDQFEVVSKVQPTQAQLKALQFGQTVVKHVKSNAIVVTTDHQTLGVGAGQMNRIDSVKIAIDKAKDKPDFADAILASDAFFPMDDSVEFAAKNGIKAVVEPGGSIKDKDSIAKADEYGIALVFSGVRHFKH</sequence>
<evidence type="ECO:0000256" key="7">
    <source>
        <dbReference type="ARBA" id="ARBA00023268"/>
    </source>
</evidence>
<evidence type="ECO:0000256" key="1">
    <source>
        <dbReference type="ARBA" id="ARBA00004844"/>
    </source>
</evidence>
<dbReference type="PANTHER" id="PTHR11692">
    <property type="entry name" value="BIFUNCTIONAL PURINE BIOSYNTHESIS PROTEIN PURH"/>
    <property type="match status" value="1"/>
</dbReference>
<dbReference type="Gene3D" id="3.40.140.20">
    <property type="match status" value="2"/>
</dbReference>
<dbReference type="NCBIfam" id="NF002049">
    <property type="entry name" value="PRK00881.1"/>
    <property type="match status" value="1"/>
</dbReference>
<comment type="pathway">
    <text evidence="1 10">Purine metabolism; IMP biosynthesis via de novo pathway; IMP from 5-formamido-1-(5-phospho-D-ribosyl)imidazole-4-carboxamide: step 1/1.</text>
</comment>
<dbReference type="SUPFAM" id="SSF53927">
    <property type="entry name" value="Cytidine deaminase-like"/>
    <property type="match status" value="1"/>
</dbReference>
<dbReference type="Proteomes" id="UP000093267">
    <property type="component" value="Chromosome"/>
</dbReference>
<dbReference type="OrthoDB" id="9802065at2"/>
<dbReference type="GO" id="GO:0006189">
    <property type="term" value="P:'de novo' IMP biosynthetic process"/>
    <property type="evidence" value="ECO:0007669"/>
    <property type="project" value="UniProtKB-UniRule"/>
</dbReference>
<evidence type="ECO:0000313" key="13">
    <source>
        <dbReference type="Proteomes" id="UP000093267"/>
    </source>
</evidence>
<proteinExistence type="inferred from homology"/>
<dbReference type="SMART" id="SM00798">
    <property type="entry name" value="AICARFT_IMPCHas"/>
    <property type="match status" value="1"/>
</dbReference>
<dbReference type="SMART" id="SM00851">
    <property type="entry name" value="MGS"/>
    <property type="match status" value="1"/>
</dbReference>
<comment type="catalytic activity">
    <reaction evidence="8 10">
        <text>(6R)-10-formyltetrahydrofolate + 5-amino-1-(5-phospho-beta-D-ribosyl)imidazole-4-carboxamide = 5-formamido-1-(5-phospho-D-ribosyl)imidazole-4-carboxamide + (6S)-5,6,7,8-tetrahydrofolate</text>
        <dbReference type="Rhea" id="RHEA:22192"/>
        <dbReference type="ChEBI" id="CHEBI:57453"/>
        <dbReference type="ChEBI" id="CHEBI:58467"/>
        <dbReference type="ChEBI" id="CHEBI:58475"/>
        <dbReference type="ChEBI" id="CHEBI:195366"/>
        <dbReference type="EC" id="2.1.2.3"/>
    </reaction>
</comment>
<dbReference type="Gene3D" id="3.40.50.1380">
    <property type="entry name" value="Methylglyoxal synthase-like domain"/>
    <property type="match status" value="1"/>
</dbReference>
<evidence type="ECO:0000256" key="5">
    <source>
        <dbReference type="ARBA" id="ARBA00022755"/>
    </source>
</evidence>
<dbReference type="UniPathway" id="UPA00074">
    <property type="reaction ID" value="UER00133"/>
</dbReference>
<keyword evidence="6 10" id="KW-0378">Hydrolase</keyword>
<dbReference type="PROSITE" id="PS51855">
    <property type="entry name" value="MGS"/>
    <property type="match status" value="1"/>
</dbReference>